<evidence type="ECO:0000313" key="2">
    <source>
        <dbReference type="WBParaSite" id="nRc.2.0.1.t18263-RA"/>
    </source>
</evidence>
<protein>
    <submittedName>
        <fullName evidence="2">Uncharacterized protein</fullName>
    </submittedName>
</protein>
<dbReference type="WBParaSite" id="nRc.2.0.1.t18263-RA">
    <property type="protein sequence ID" value="nRc.2.0.1.t18263-RA"/>
    <property type="gene ID" value="nRc.2.0.1.g18263"/>
</dbReference>
<proteinExistence type="predicted"/>
<keyword evidence="1" id="KW-1185">Reference proteome</keyword>
<sequence length="72" mass="7625">MIDGLWGRRPIVGSTVPKASQLVVAAVAAGLTAAVEKKQIYWALALNFAVGNQWKVYGHGSNPVSDPCWDGS</sequence>
<reference evidence="2" key="1">
    <citation type="submission" date="2022-11" db="UniProtKB">
        <authorList>
            <consortium name="WormBaseParasite"/>
        </authorList>
    </citation>
    <scope>IDENTIFICATION</scope>
</reference>
<name>A0A915IW05_ROMCU</name>
<organism evidence="1 2">
    <name type="scientific">Romanomermis culicivorax</name>
    <name type="common">Nematode worm</name>
    <dbReference type="NCBI Taxonomy" id="13658"/>
    <lineage>
        <taxon>Eukaryota</taxon>
        <taxon>Metazoa</taxon>
        <taxon>Ecdysozoa</taxon>
        <taxon>Nematoda</taxon>
        <taxon>Enoplea</taxon>
        <taxon>Dorylaimia</taxon>
        <taxon>Mermithida</taxon>
        <taxon>Mermithoidea</taxon>
        <taxon>Mermithidae</taxon>
        <taxon>Romanomermis</taxon>
    </lineage>
</organism>
<dbReference type="Proteomes" id="UP000887565">
    <property type="component" value="Unplaced"/>
</dbReference>
<accession>A0A915IW05</accession>
<dbReference type="AlphaFoldDB" id="A0A915IW05"/>
<evidence type="ECO:0000313" key="1">
    <source>
        <dbReference type="Proteomes" id="UP000887565"/>
    </source>
</evidence>